<evidence type="ECO:0000256" key="6">
    <source>
        <dbReference type="SAM" id="SignalP"/>
    </source>
</evidence>
<protein>
    <submittedName>
        <fullName evidence="7">Alkaline phosphatase family protein</fullName>
    </submittedName>
</protein>
<evidence type="ECO:0000256" key="3">
    <source>
        <dbReference type="ARBA" id="ARBA00022729"/>
    </source>
</evidence>
<dbReference type="GO" id="GO:0004035">
    <property type="term" value="F:alkaline phosphatase activity"/>
    <property type="evidence" value="ECO:0007669"/>
    <property type="project" value="InterPro"/>
</dbReference>
<name>A0A4Q5LIC4_9SPHI</name>
<evidence type="ECO:0000256" key="2">
    <source>
        <dbReference type="ARBA" id="ARBA00022723"/>
    </source>
</evidence>
<dbReference type="Pfam" id="PF01663">
    <property type="entry name" value="Phosphodiest"/>
    <property type="match status" value="1"/>
</dbReference>
<comment type="caution">
    <text evidence="7">The sequence shown here is derived from an EMBL/GenBank/DDBJ whole genome shotgun (WGS) entry which is preliminary data.</text>
</comment>
<keyword evidence="1 4" id="KW-0597">Phosphoprotein</keyword>
<organism evidence="7 8">
    <name type="scientific">Mucilaginibacter terrigena</name>
    <dbReference type="NCBI Taxonomy" id="2492395"/>
    <lineage>
        <taxon>Bacteria</taxon>
        <taxon>Pseudomonadati</taxon>
        <taxon>Bacteroidota</taxon>
        <taxon>Sphingobacteriia</taxon>
        <taxon>Sphingobacteriales</taxon>
        <taxon>Sphingobacteriaceae</taxon>
        <taxon>Mucilaginibacter</taxon>
    </lineage>
</organism>
<reference evidence="7 8" key="1">
    <citation type="submission" date="2019-02" db="EMBL/GenBank/DDBJ databases">
        <title>Bacterial novel species Mucilaginibacter sp. 17JY9-4 isolated from soil.</title>
        <authorList>
            <person name="Jung H.-Y."/>
        </authorList>
    </citation>
    <scope>NUCLEOTIDE SEQUENCE [LARGE SCALE GENOMIC DNA]</scope>
    <source>
        <strain evidence="7 8">17JY9-4</strain>
    </source>
</reference>
<evidence type="ECO:0000256" key="5">
    <source>
        <dbReference type="PIRSR" id="PIRSR031924-51"/>
    </source>
</evidence>
<feature type="chain" id="PRO_5020770434" evidence="6">
    <location>
        <begin position="21"/>
        <end position="551"/>
    </location>
</feature>
<dbReference type="OrthoDB" id="9766127at2"/>
<dbReference type="PIRSF" id="PIRSF031924">
    <property type="entry name" value="Pi-irrepressible_AP"/>
    <property type="match status" value="1"/>
</dbReference>
<accession>A0A4Q5LIC4</accession>
<dbReference type="EMBL" id="SEWG01000006">
    <property type="protein sequence ID" value="RYU87920.1"/>
    <property type="molecule type" value="Genomic_DNA"/>
</dbReference>
<keyword evidence="3 6" id="KW-0732">Signal</keyword>
<keyword evidence="2" id="KW-0479">Metal-binding</keyword>
<dbReference type="SUPFAM" id="SSF53649">
    <property type="entry name" value="Alkaline phosphatase-like"/>
    <property type="match status" value="1"/>
</dbReference>
<dbReference type="InterPro" id="IPR002591">
    <property type="entry name" value="Phosphodiest/P_Trfase"/>
</dbReference>
<feature type="binding site" evidence="5">
    <location>
        <begin position="168"/>
        <end position="170"/>
    </location>
    <ligand>
        <name>substrate</name>
    </ligand>
</feature>
<dbReference type="PANTHER" id="PTHR10151:SF120">
    <property type="entry name" value="BIS(5'-ADENOSYL)-TRIPHOSPHATASE"/>
    <property type="match status" value="1"/>
</dbReference>
<dbReference type="GO" id="GO:0046872">
    <property type="term" value="F:metal ion binding"/>
    <property type="evidence" value="ECO:0007669"/>
    <property type="project" value="UniProtKB-KW"/>
</dbReference>
<dbReference type="Proteomes" id="UP000293331">
    <property type="component" value="Unassembled WGS sequence"/>
</dbReference>
<dbReference type="Gene3D" id="3.30.1360.150">
    <property type="match status" value="1"/>
</dbReference>
<dbReference type="InterPro" id="IPR017850">
    <property type="entry name" value="Alkaline_phosphatase_core_sf"/>
</dbReference>
<dbReference type="Gene3D" id="3.40.720.10">
    <property type="entry name" value="Alkaline Phosphatase, subunit A"/>
    <property type="match status" value="1"/>
</dbReference>
<dbReference type="InterPro" id="IPR026263">
    <property type="entry name" value="Alkaline_phosphatase_prok"/>
</dbReference>
<dbReference type="RefSeq" id="WP_129877614.1">
    <property type="nucleotide sequence ID" value="NZ_SEWG01000006.1"/>
</dbReference>
<evidence type="ECO:0000313" key="8">
    <source>
        <dbReference type="Proteomes" id="UP000293331"/>
    </source>
</evidence>
<evidence type="ECO:0000256" key="1">
    <source>
        <dbReference type="ARBA" id="ARBA00022553"/>
    </source>
</evidence>
<dbReference type="AlphaFoldDB" id="A0A4Q5LIC4"/>
<evidence type="ECO:0000256" key="4">
    <source>
        <dbReference type="PIRSR" id="PIRSR031924-50"/>
    </source>
</evidence>
<gene>
    <name evidence="7" type="ORF">EWM62_15620</name>
</gene>
<feature type="signal peptide" evidence="6">
    <location>
        <begin position="1"/>
        <end position="20"/>
    </location>
</feature>
<sequence>MKIKTLLTLTFATAVFSLSAQNKKTLTATGTTLPRPKLVIGFVVDQMRWDYLYRYYDRYQSGGFKRMLNEGFTCENTLIPYIPTVTAIGHSSVYTGSVPAIHGIAGNDFFDMKTGKPMYCAGDSTVRSVGSDSKAGQMSPRNLLVTTVTDELKLATNFRSKVIGIALKDRGGILPAGHSANAAYWFDDANDAWISSTYYMTELPAWLKTLNAGKPAEKYLKQDWNTLYPINTYVQSAPDNSPRYEGKFNGTDAPTLPVKTSALYKDNAGIIRSTPYGNTMTLELAKAIVDNEKMGANTVTDFLAVSLSSTDYVGHRFGPNSVEVEDTYLRLDKDLAAFFTYLDAKIGKGNYSVFLTADHGGTPNPNFLTDHKIPAGAWNSGSLRTRLNKMLEEKYKAANLVLSLNNYQVSFNNPAIKKAGISGDAIKVDCIQLLQQEPEVAFAVDMQNVQAASLPDGLRSRIQNGYNPDRSGTIQIILKPGWYGVGQTGAGHGTWSPYDTHIPLLFMGWGIKHGSISRETRMTDIAPTISQLLHIQAPDGNIGTAIGEVLK</sequence>
<dbReference type="PANTHER" id="PTHR10151">
    <property type="entry name" value="ECTONUCLEOTIDE PYROPHOSPHATASE/PHOSPHODIESTERASE"/>
    <property type="match status" value="1"/>
</dbReference>
<feature type="binding site" evidence="5">
    <location>
        <position position="107"/>
    </location>
    <ligand>
        <name>substrate</name>
    </ligand>
</feature>
<dbReference type="CDD" id="cd16016">
    <property type="entry name" value="AP-SPAP"/>
    <property type="match status" value="1"/>
</dbReference>
<feature type="active site" description="Phosphothreonine intermediate" evidence="4">
    <location>
        <position position="86"/>
    </location>
</feature>
<proteinExistence type="predicted"/>
<keyword evidence="8" id="KW-1185">Reference proteome</keyword>
<evidence type="ECO:0000313" key="7">
    <source>
        <dbReference type="EMBL" id="RYU87920.1"/>
    </source>
</evidence>
<dbReference type="NCBIfam" id="NF042991">
    <property type="entry name" value="alk_phos_PafA"/>
    <property type="match status" value="1"/>
</dbReference>